<keyword evidence="2" id="KW-1277">Toxin-antitoxin system</keyword>
<dbReference type="Proteomes" id="UP000422108">
    <property type="component" value="Chromosome"/>
</dbReference>
<proteinExistence type="inferred from homology"/>
<evidence type="ECO:0000256" key="1">
    <source>
        <dbReference type="ARBA" id="ARBA00006226"/>
    </source>
</evidence>
<dbReference type="InterPro" id="IPR035093">
    <property type="entry name" value="RelE/ParE_toxin_dom_sf"/>
</dbReference>
<dbReference type="SUPFAM" id="SSF143011">
    <property type="entry name" value="RelE-like"/>
    <property type="match status" value="1"/>
</dbReference>
<protein>
    <recommendedName>
        <fullName evidence="5">Plasmid stabilization protein</fullName>
    </recommendedName>
</protein>
<comment type="similarity">
    <text evidence="1">Belongs to the RelE toxin family.</text>
</comment>
<dbReference type="InterPro" id="IPR007712">
    <property type="entry name" value="RelE/ParE_toxin"/>
</dbReference>
<dbReference type="PANTHER" id="PTHR35601">
    <property type="entry name" value="TOXIN RELE"/>
    <property type="match status" value="1"/>
</dbReference>
<organism evidence="3 4">
    <name type="scientific">Desulfosarcina ovata subsp. ovata</name>
    <dbReference type="NCBI Taxonomy" id="2752305"/>
    <lineage>
        <taxon>Bacteria</taxon>
        <taxon>Pseudomonadati</taxon>
        <taxon>Thermodesulfobacteriota</taxon>
        <taxon>Desulfobacteria</taxon>
        <taxon>Desulfobacterales</taxon>
        <taxon>Desulfosarcinaceae</taxon>
        <taxon>Desulfosarcina</taxon>
    </lineage>
</organism>
<evidence type="ECO:0000313" key="3">
    <source>
        <dbReference type="EMBL" id="BBO88580.1"/>
    </source>
</evidence>
<gene>
    <name evidence="3" type="ORF">DSCOOX_17600</name>
</gene>
<dbReference type="RefSeq" id="WP_155309871.1">
    <property type="nucleotide sequence ID" value="NZ_AP021879.1"/>
</dbReference>
<dbReference type="Gene3D" id="3.30.2310.20">
    <property type="entry name" value="RelE-like"/>
    <property type="match status" value="1"/>
</dbReference>
<reference evidence="3 4" key="1">
    <citation type="submission" date="2019-11" db="EMBL/GenBank/DDBJ databases">
        <title>Comparative genomics of hydrocarbon-degrading Desulfosarcina strains.</title>
        <authorList>
            <person name="Watanabe M."/>
            <person name="Kojima H."/>
            <person name="Fukui M."/>
        </authorList>
    </citation>
    <scope>NUCLEOTIDE SEQUENCE [LARGE SCALE GENOMIC DNA]</scope>
    <source>
        <strain evidence="4">oXyS1</strain>
    </source>
</reference>
<evidence type="ECO:0008006" key="5">
    <source>
        <dbReference type="Google" id="ProtNLM"/>
    </source>
</evidence>
<accession>A0A5K8A958</accession>
<dbReference type="Pfam" id="PF05016">
    <property type="entry name" value="ParE_toxin"/>
    <property type="match status" value="1"/>
</dbReference>
<dbReference type="PANTHER" id="PTHR35601:SF1">
    <property type="entry name" value="TOXIN RELE"/>
    <property type="match status" value="1"/>
</dbReference>
<sequence length="86" mass="10106">MYKLKYRRSARNYIARLPLKSKTAIVEKLHDLAENPDNPDLDTAVLKGRIGWRLRVGKYRIIFTRHDDVLTIEIVKVRPRGDIYKG</sequence>
<evidence type="ECO:0000313" key="4">
    <source>
        <dbReference type="Proteomes" id="UP000422108"/>
    </source>
</evidence>
<name>A0A5K8A958_9BACT</name>
<keyword evidence="4" id="KW-1185">Reference proteome</keyword>
<dbReference type="AlphaFoldDB" id="A0A5K8A958"/>
<evidence type="ECO:0000256" key="2">
    <source>
        <dbReference type="ARBA" id="ARBA00022649"/>
    </source>
</evidence>
<dbReference type="EMBL" id="AP021879">
    <property type="protein sequence ID" value="BBO88580.1"/>
    <property type="molecule type" value="Genomic_DNA"/>
</dbReference>